<dbReference type="KEGG" id="ppyr:116162682"/>
<protein>
    <recommendedName>
        <fullName evidence="2">PiggyBac transposable element-derived protein domain-containing protein</fullName>
    </recommendedName>
</protein>
<reference evidence="3" key="1">
    <citation type="journal article" date="2016" name="Sci. Rep.">
        <title>Molecular characterization of firefly nuptial gifts: a multi-omics approach sheds light on postcopulatory sexual selection.</title>
        <authorList>
            <person name="Al-Wathiqui N."/>
            <person name="Fallon T.R."/>
            <person name="South A."/>
            <person name="Weng J.K."/>
            <person name="Lewis S.M."/>
        </authorList>
    </citation>
    <scope>NUCLEOTIDE SEQUENCE</scope>
</reference>
<accession>A0A1Y1MC51</accession>
<feature type="domain" description="PiggyBac transposable element-derived protein" evidence="2">
    <location>
        <begin position="142"/>
        <end position="499"/>
    </location>
</feature>
<feature type="region of interest" description="Disordered" evidence="1">
    <location>
        <begin position="45"/>
        <end position="88"/>
    </location>
</feature>
<dbReference type="AlphaFoldDB" id="A0A1Y1MC51"/>
<sequence length="620" mass="72302">MSNIRKDKDPHRKLTEAELLYYLENDISDIEFLSDDELELDEVCRDQTNDNVLDGISTEDRENEDEDLADEQEGPEEIVIGENDKDDRGQFEKEKENFAKIHNLTEKSKIRWIQKDNIEYETRNIHWHASQPSTLVVDLPAPVKFFTKYIPDKILQQMADMTNLYATQQNTARFPSTSLTEIKSFIGIHIIMGNLQFPRVSMYWHRSMGIPLVKDNMPLSRFYKLRQAIHIVDITSREENNQDRLWKVRCLYESVRRRCLKLPLETNLCVDEQIVPFKGQINIKQYVKNKPTKWGIKIYVLAGQSGLIYDFLIYQGSTTPFSPIYVKYGSAAAVVMQLSERISESNHGLFFDNYFTTYNLIQYLDSKHIYCVGTIRANRFANPRLPSDKEMKKIGRGSSAVSISKDGIVITKWYDNKAVLTASNFVGIGVADVCRRWDKTRKEYVQVPRPEAIRRYNSNMGGVDKLDFLLSLYRSYVRSKKWTVRMITHAIDLALVNSWLEYRTQAILLGLPKKDILDLLGFRMEVAESLIYTRRAPKRGRPSEQIENRVICGKKKVEIRPTNAQRFDKYDHLPQYDDKKEASRCKNQDCKSRTHIYCQKCKVHLCILKGRNCFSKFHSN</sequence>
<dbReference type="EMBL" id="GEZM01038991">
    <property type="protein sequence ID" value="JAV81456.1"/>
    <property type="molecule type" value="Transcribed_RNA"/>
</dbReference>
<dbReference type="PANTHER" id="PTHR47272">
    <property type="entry name" value="DDE_TNP_1_7 DOMAIN-CONTAINING PROTEIN"/>
    <property type="match status" value="1"/>
</dbReference>
<evidence type="ECO:0000259" key="2">
    <source>
        <dbReference type="Pfam" id="PF13843"/>
    </source>
</evidence>
<evidence type="ECO:0000313" key="3">
    <source>
        <dbReference type="EMBL" id="JAV81456.1"/>
    </source>
</evidence>
<feature type="compositionally biased region" description="Acidic residues" evidence="1">
    <location>
        <begin position="61"/>
        <end position="76"/>
    </location>
</feature>
<dbReference type="Pfam" id="PF13843">
    <property type="entry name" value="DDE_Tnp_1_7"/>
    <property type="match status" value="1"/>
</dbReference>
<evidence type="ECO:0000256" key="1">
    <source>
        <dbReference type="SAM" id="MobiDB-lite"/>
    </source>
</evidence>
<organism evidence="3">
    <name type="scientific">Photinus pyralis</name>
    <name type="common">Common eastern firefly</name>
    <name type="synonym">Lampyris pyralis</name>
    <dbReference type="NCBI Taxonomy" id="7054"/>
    <lineage>
        <taxon>Eukaryota</taxon>
        <taxon>Metazoa</taxon>
        <taxon>Ecdysozoa</taxon>
        <taxon>Arthropoda</taxon>
        <taxon>Hexapoda</taxon>
        <taxon>Insecta</taxon>
        <taxon>Pterygota</taxon>
        <taxon>Neoptera</taxon>
        <taxon>Endopterygota</taxon>
        <taxon>Coleoptera</taxon>
        <taxon>Polyphaga</taxon>
        <taxon>Elateriformia</taxon>
        <taxon>Elateroidea</taxon>
        <taxon>Lampyridae</taxon>
        <taxon>Lampyrinae</taxon>
        <taxon>Photinus</taxon>
    </lineage>
</organism>
<dbReference type="GeneID" id="116162682"/>
<feature type="non-terminal residue" evidence="3">
    <location>
        <position position="620"/>
    </location>
</feature>
<dbReference type="InterPro" id="IPR029526">
    <property type="entry name" value="PGBD"/>
</dbReference>
<dbReference type="OrthoDB" id="8189836at2759"/>
<dbReference type="PANTHER" id="PTHR47272:SF2">
    <property type="entry name" value="PIGGYBAC TRANSPOSABLE ELEMENT-DERIVED PROTEIN 3-LIKE"/>
    <property type="match status" value="1"/>
</dbReference>
<dbReference type="RefSeq" id="XP_031332210.1">
    <property type="nucleotide sequence ID" value="XM_031476350.1"/>
</dbReference>
<proteinExistence type="predicted"/>
<name>A0A1Y1MC51_PHOPY</name>